<feature type="chain" id="PRO_5027625238" evidence="1">
    <location>
        <begin position="26"/>
        <end position="229"/>
    </location>
</feature>
<feature type="signal peptide" evidence="1">
    <location>
        <begin position="1"/>
        <end position="25"/>
    </location>
</feature>
<evidence type="ECO:0000256" key="1">
    <source>
        <dbReference type="SAM" id="SignalP"/>
    </source>
</evidence>
<keyword evidence="2" id="KW-1185">Reference proteome</keyword>
<dbReference type="Proteomes" id="UP000515160">
    <property type="component" value="Chromosome 3"/>
</dbReference>
<name>A0A6P8WT47_DROAB</name>
<protein>
    <submittedName>
        <fullName evidence="3">Uncharacterized protein LOC117568688</fullName>
    </submittedName>
</protein>
<dbReference type="AlphaFoldDB" id="A0A6P8WT47"/>
<sequence>MKSQYLHVLLIFNILFLCRIQDFIAIPISTSLTPSNATIAHRDLELKANLNTSSTSILKTTSTQKLDKKKLRLKVRSDDTVKDETFLSIFHKRQKLGDNSKRFPWKDMRRLEVNPTPSLNYYPPNFPLSTVCMGSTIPYGEYKIMDWIKRERYSFLLQERPFYISLRRQMYENGNSEECHTPAYNKFYPYIQCALIRHQRMEFEVPRYPVHQKDHPMNKNRSATLPMNN</sequence>
<keyword evidence="1" id="KW-0732">Signal</keyword>
<accession>A0A6P8WT47</accession>
<proteinExistence type="predicted"/>
<gene>
    <name evidence="3" type="primary">LOC117568688</name>
</gene>
<organism evidence="2 3">
    <name type="scientific">Drosophila albomicans</name>
    <name type="common">Fruit fly</name>
    <dbReference type="NCBI Taxonomy" id="7291"/>
    <lineage>
        <taxon>Eukaryota</taxon>
        <taxon>Metazoa</taxon>
        <taxon>Ecdysozoa</taxon>
        <taxon>Arthropoda</taxon>
        <taxon>Hexapoda</taxon>
        <taxon>Insecta</taxon>
        <taxon>Pterygota</taxon>
        <taxon>Neoptera</taxon>
        <taxon>Endopterygota</taxon>
        <taxon>Diptera</taxon>
        <taxon>Brachycera</taxon>
        <taxon>Muscomorpha</taxon>
        <taxon>Ephydroidea</taxon>
        <taxon>Drosophilidae</taxon>
        <taxon>Drosophila</taxon>
    </lineage>
</organism>
<dbReference type="RefSeq" id="XP_034105389.1">
    <property type="nucleotide sequence ID" value="XM_034249498.2"/>
</dbReference>
<dbReference type="OrthoDB" id="7882950at2759"/>
<evidence type="ECO:0000313" key="2">
    <source>
        <dbReference type="Proteomes" id="UP000515160"/>
    </source>
</evidence>
<dbReference type="GeneID" id="117568688"/>
<reference evidence="3" key="1">
    <citation type="submission" date="2025-08" db="UniProtKB">
        <authorList>
            <consortium name="RefSeq"/>
        </authorList>
    </citation>
    <scope>IDENTIFICATION</scope>
    <source>
        <strain evidence="3">15112-1751.03</strain>
        <tissue evidence="3">Whole Adult</tissue>
    </source>
</reference>
<evidence type="ECO:0000313" key="3">
    <source>
        <dbReference type="RefSeq" id="XP_034105389.1"/>
    </source>
</evidence>